<sequence>MTGYATLIFDQVGPITRIALNRPAEANCMNDVMTRELADAAARCDVAGTKVVVLTAVGRFFCAGGDLRAMTASPLGTRGFVKGMADDLHRAVSTFARMDAVLITAVNGVAAGGGFSLALIGDLVLAAESASFMMAYTKAGLSPDGSSSFYLPRLIGIRRTQELMLTNRRLSAHEALQWGLVTEVVPDDELGSRTDVLVSDLAAGATGSAAAVKKLLLMSFSNGLEEQMEIEGRLIAECAGSADGREGIDAFLAKRAARFAGTGPVDPVVR</sequence>
<evidence type="ECO:0000313" key="3">
    <source>
        <dbReference type="Proteomes" id="UP000324701"/>
    </source>
</evidence>
<dbReference type="PANTHER" id="PTHR43684:SF4">
    <property type="entry name" value="ENOYL-COA HYDRATASE_ISOMERASE FAMILY PROTEIN (AFU_ORTHOLOGUE AFUA_1G01890)"/>
    <property type="match status" value="1"/>
</dbReference>
<dbReference type="InterPro" id="IPR051053">
    <property type="entry name" value="ECH/Chromodomain_protein"/>
</dbReference>
<gene>
    <name evidence="2" type="ORF">F0Q45_21530</name>
</gene>
<dbReference type="InterPro" id="IPR001753">
    <property type="entry name" value="Enoyl-CoA_hydra/iso"/>
</dbReference>
<dbReference type="GO" id="GO:0003824">
    <property type="term" value="F:catalytic activity"/>
    <property type="evidence" value="ECO:0007669"/>
    <property type="project" value="UniProtKB-ARBA"/>
</dbReference>
<evidence type="ECO:0000313" key="2">
    <source>
        <dbReference type="EMBL" id="KAA1248267.1"/>
    </source>
</evidence>
<dbReference type="InterPro" id="IPR014748">
    <property type="entry name" value="Enoyl-CoA_hydra_C"/>
</dbReference>
<dbReference type="OrthoDB" id="3473569at2"/>
<evidence type="ECO:0000256" key="1">
    <source>
        <dbReference type="ARBA" id="ARBA00005254"/>
    </source>
</evidence>
<name>A0A5B1BHZ8_MYCSI</name>
<proteinExistence type="inferred from homology"/>
<dbReference type="Gene3D" id="1.10.12.10">
    <property type="entry name" value="Lyase 2-enoyl-coa Hydratase, Chain A, domain 2"/>
    <property type="match status" value="1"/>
</dbReference>
<dbReference type="Gene3D" id="3.90.226.10">
    <property type="entry name" value="2-enoyl-CoA Hydratase, Chain A, domain 1"/>
    <property type="match status" value="1"/>
</dbReference>
<dbReference type="Pfam" id="PF00378">
    <property type="entry name" value="ECH_1"/>
    <property type="match status" value="1"/>
</dbReference>
<protein>
    <submittedName>
        <fullName evidence="2">Enoyl-CoA hydratase</fullName>
    </submittedName>
</protein>
<dbReference type="InterPro" id="IPR029045">
    <property type="entry name" value="ClpP/crotonase-like_dom_sf"/>
</dbReference>
<dbReference type="EMBL" id="VTZN01000179">
    <property type="protein sequence ID" value="KAA1248267.1"/>
    <property type="molecule type" value="Genomic_DNA"/>
</dbReference>
<dbReference type="PANTHER" id="PTHR43684">
    <property type="match status" value="1"/>
</dbReference>
<accession>A0A5B1BHZ8</accession>
<keyword evidence="3" id="KW-1185">Reference proteome</keyword>
<dbReference type="CDD" id="cd06558">
    <property type="entry name" value="crotonase-like"/>
    <property type="match status" value="1"/>
</dbReference>
<dbReference type="Proteomes" id="UP000324701">
    <property type="component" value="Unassembled WGS sequence"/>
</dbReference>
<dbReference type="SUPFAM" id="SSF52096">
    <property type="entry name" value="ClpP/crotonase"/>
    <property type="match status" value="1"/>
</dbReference>
<comment type="similarity">
    <text evidence="1">Belongs to the enoyl-CoA hydratase/isomerase family.</text>
</comment>
<comment type="caution">
    <text evidence="2">The sequence shown here is derived from an EMBL/GenBank/DDBJ whole genome shotgun (WGS) entry which is preliminary data.</text>
</comment>
<dbReference type="RefSeq" id="WP_149655863.1">
    <property type="nucleotide sequence ID" value="NZ_VTZN01000179.1"/>
</dbReference>
<organism evidence="2 3">
    <name type="scientific">Mycobacterium simiae</name>
    <name type="common">Mycobacterium habana</name>
    <dbReference type="NCBI Taxonomy" id="1784"/>
    <lineage>
        <taxon>Bacteria</taxon>
        <taxon>Bacillati</taxon>
        <taxon>Actinomycetota</taxon>
        <taxon>Actinomycetes</taxon>
        <taxon>Mycobacteriales</taxon>
        <taxon>Mycobacteriaceae</taxon>
        <taxon>Mycobacterium</taxon>
        <taxon>Mycobacterium simiae complex</taxon>
    </lineage>
</organism>
<reference evidence="2 3" key="1">
    <citation type="submission" date="2019-09" db="EMBL/GenBank/DDBJ databases">
        <title>Report of infection by Mycobacterium simiae a patient suffering from pulmonary tuberculosis.</title>
        <authorList>
            <person name="Mohanty P.S."/>
            <person name="Bansal A.K."/>
            <person name="Singh H."/>
            <person name="Sharma S."/>
            <person name="Patil S.A."/>
            <person name="Upadhaya P."/>
            <person name="Singh P.K."/>
            <person name="Kumar D."/>
            <person name="Kumar S."/>
            <person name="Singh R.K."/>
            <person name="Chaudhary B."/>
        </authorList>
    </citation>
    <scope>NUCLEOTIDE SEQUENCE [LARGE SCALE GENOMIC DNA]</scope>
    <source>
        <strain evidence="2 3">JAL-560-SIM</strain>
    </source>
</reference>
<dbReference type="AlphaFoldDB" id="A0A5B1BHZ8"/>